<dbReference type="PANTHER" id="PTHR28106:SF1">
    <property type="entry name" value="MITOCHONDRIAL ATPASE COMPLEX SUBUNIT ATP10"/>
    <property type="match status" value="1"/>
</dbReference>
<dbReference type="Pfam" id="PF05176">
    <property type="entry name" value="ATP-synt_10"/>
    <property type="match status" value="1"/>
</dbReference>
<evidence type="ECO:0000313" key="2">
    <source>
        <dbReference type="EMBL" id="TKA77470.1"/>
    </source>
</evidence>
<comment type="caution">
    <text evidence="2">The sequence shown here is derived from an EMBL/GenBank/DDBJ whole genome shotgun (WGS) entry which is preliminary data.</text>
</comment>
<name>A0A4U0XJY9_9PEZI</name>
<evidence type="ECO:0000313" key="3">
    <source>
        <dbReference type="Proteomes" id="UP000308768"/>
    </source>
</evidence>
<dbReference type="AlphaFoldDB" id="A0A4U0XJY9"/>
<dbReference type="EMBL" id="NAJN01000186">
    <property type="protein sequence ID" value="TKA77470.1"/>
    <property type="molecule type" value="Genomic_DNA"/>
</dbReference>
<feature type="compositionally biased region" description="Polar residues" evidence="1">
    <location>
        <begin position="44"/>
        <end position="58"/>
    </location>
</feature>
<evidence type="ECO:0008006" key="4">
    <source>
        <dbReference type="Google" id="ProtNLM"/>
    </source>
</evidence>
<feature type="region of interest" description="Disordered" evidence="1">
    <location>
        <begin position="32"/>
        <end position="98"/>
    </location>
</feature>
<gene>
    <name evidence="2" type="ORF">B0A49_02353</name>
</gene>
<dbReference type="InterPro" id="IPR007849">
    <property type="entry name" value="ATP10"/>
</dbReference>
<protein>
    <recommendedName>
        <fullName evidence="4">Mitochondrial ATPase complex subunit ATP10</fullName>
    </recommendedName>
</protein>
<dbReference type="GO" id="GO:0005743">
    <property type="term" value="C:mitochondrial inner membrane"/>
    <property type="evidence" value="ECO:0007669"/>
    <property type="project" value="TreeGrafter"/>
</dbReference>
<organism evidence="2 3">
    <name type="scientific">Cryomyces minteri</name>
    <dbReference type="NCBI Taxonomy" id="331657"/>
    <lineage>
        <taxon>Eukaryota</taxon>
        <taxon>Fungi</taxon>
        <taxon>Dikarya</taxon>
        <taxon>Ascomycota</taxon>
        <taxon>Pezizomycotina</taxon>
        <taxon>Dothideomycetes</taxon>
        <taxon>Dothideomycetes incertae sedis</taxon>
        <taxon>Cryomyces</taxon>
    </lineage>
</organism>
<dbReference type="Proteomes" id="UP000308768">
    <property type="component" value="Unassembled WGS sequence"/>
</dbReference>
<reference evidence="2 3" key="1">
    <citation type="submission" date="2017-03" db="EMBL/GenBank/DDBJ databases">
        <title>Genomes of endolithic fungi from Antarctica.</title>
        <authorList>
            <person name="Coleine C."/>
            <person name="Masonjones S."/>
            <person name="Stajich J.E."/>
        </authorList>
    </citation>
    <scope>NUCLEOTIDE SEQUENCE [LARGE SCALE GENOMIC DNA]</scope>
    <source>
        <strain evidence="2 3">CCFEE 5187</strain>
    </source>
</reference>
<sequence>MPEPPSLLLLRSLRAATGPTACWSCRYQALHSSSSRNAAKLPPKSTSTPGTPASQSWEASKKEKSDDEFTPQLLGRPIGLHQPPRPGQNTGVDNRSLRQRRNDFVNWEKHLERRKQLAAQVSKPYFRDFSAMRHQKGKSFLSNPRLFKAALSLYFPNLRGQTLVNTKVAQDTTTILDDKVSVVTVFSSLWAENQTRTFCSEAANPGLHHLLLQHKDVTQRVDINVEPNTLKYWLLRLFMYRVRRQRPADSHGRYFLIRRGVTDHIRESIGLLNSRVGYVYLLDRECRIRWAGSGIAEQSEKESLVRGIAKLVEEAKQPREMRVEQRAEKAGNMEEKGKALVDVEKELETQAVNAGAS</sequence>
<proteinExistence type="predicted"/>
<accession>A0A4U0XJY9</accession>
<evidence type="ECO:0000256" key="1">
    <source>
        <dbReference type="SAM" id="MobiDB-lite"/>
    </source>
</evidence>
<dbReference type="GO" id="GO:0033615">
    <property type="term" value="P:mitochondrial proton-transporting ATP synthase complex assembly"/>
    <property type="evidence" value="ECO:0007669"/>
    <property type="project" value="TreeGrafter"/>
</dbReference>
<dbReference type="OrthoDB" id="17089at2759"/>
<keyword evidence="3" id="KW-1185">Reference proteome</keyword>
<dbReference type="STRING" id="331657.A0A4U0XJY9"/>
<dbReference type="PANTHER" id="PTHR28106">
    <property type="entry name" value="MITOCHONDRIAL ATPASE COMPLEX SUBUNIT ATP10"/>
    <property type="match status" value="1"/>
</dbReference>